<dbReference type="OrthoDB" id="27846at2157"/>
<dbReference type="Gene3D" id="1.10.12.10">
    <property type="entry name" value="Lyase 2-enoyl-coa Hydratase, Chain A, domain 2"/>
    <property type="match status" value="1"/>
</dbReference>
<dbReference type="EC" id="4.2.1.17" evidence="4"/>
<keyword evidence="2" id="KW-0472">Membrane</keyword>
<dbReference type="InterPro" id="IPR001753">
    <property type="entry name" value="Enoyl-CoA_hydra/iso"/>
</dbReference>
<keyword evidence="2" id="KW-1133">Transmembrane helix</keyword>
<keyword evidence="2" id="KW-0812">Transmembrane</keyword>
<dbReference type="EMBL" id="JABGBP010000005">
    <property type="protein sequence ID" value="NOL59241.1"/>
    <property type="molecule type" value="Genomic_DNA"/>
</dbReference>
<comment type="similarity">
    <text evidence="1">Belongs to the enoyl-CoA hydratase/isomerase family.</text>
</comment>
<reference evidence="4 6" key="2">
    <citation type="submission" date="2020-05" db="EMBL/GenBank/DDBJ databases">
        <authorList>
            <person name="Zhang R."/>
        </authorList>
    </citation>
    <scope>NUCLEOTIDE SEQUENCE [LARGE SCALE GENOMIC DNA]</scope>
    <source>
        <strain evidence="4 6">DSM 28986</strain>
    </source>
</reference>
<dbReference type="InterPro" id="IPR029045">
    <property type="entry name" value="ClpP/crotonase-like_dom_sf"/>
</dbReference>
<evidence type="ECO:0000256" key="1">
    <source>
        <dbReference type="RuleBase" id="RU003707"/>
    </source>
</evidence>
<dbReference type="GeneID" id="84218332"/>
<dbReference type="AlphaFoldDB" id="A0A1V0N5Z6"/>
<evidence type="ECO:0000313" key="4">
    <source>
        <dbReference type="EMBL" id="NOL59241.1"/>
    </source>
</evidence>
<evidence type="ECO:0000256" key="2">
    <source>
        <dbReference type="SAM" id="Phobius"/>
    </source>
</evidence>
<feature type="transmembrane region" description="Helical" evidence="2">
    <location>
        <begin position="128"/>
        <end position="147"/>
    </location>
</feature>
<dbReference type="RefSeq" id="WP_081143046.1">
    <property type="nucleotide sequence ID" value="NZ_CP015363.1"/>
</dbReference>
<dbReference type="EMBL" id="CP015363">
    <property type="protein sequence ID" value="ARD85552.1"/>
    <property type="molecule type" value="Genomic_DNA"/>
</dbReference>
<dbReference type="InterPro" id="IPR014748">
    <property type="entry name" value="Enoyl-CoA_hydra_C"/>
</dbReference>
<dbReference type="InterPro" id="IPR018376">
    <property type="entry name" value="Enoyl-CoA_hyd/isom_CS"/>
</dbReference>
<evidence type="ECO:0000313" key="5">
    <source>
        <dbReference type="Proteomes" id="UP000192050"/>
    </source>
</evidence>
<dbReference type="KEGG" id="fai:FAD_1712"/>
<feature type="transmembrane region" description="Helical" evidence="2">
    <location>
        <begin position="97"/>
        <end position="122"/>
    </location>
</feature>
<accession>A0A1V0N5Z6</accession>
<dbReference type="Proteomes" id="UP000546917">
    <property type="component" value="Unassembled WGS sequence"/>
</dbReference>
<dbReference type="STRING" id="74969.FAD_1712"/>
<dbReference type="Pfam" id="PF00378">
    <property type="entry name" value="ECH_1"/>
    <property type="match status" value="1"/>
</dbReference>
<dbReference type="Gene3D" id="3.90.226.10">
    <property type="entry name" value="2-enoyl-CoA Hydratase, Chain A, domain 1"/>
    <property type="match status" value="1"/>
</dbReference>
<evidence type="ECO:0000313" key="6">
    <source>
        <dbReference type="Proteomes" id="UP000546917"/>
    </source>
</evidence>
<name>A0A1V0N5Z6_9ARCH</name>
<keyword evidence="5" id="KW-1185">Reference proteome</keyword>
<dbReference type="PANTHER" id="PTHR43459:SF1">
    <property type="entry name" value="EG:BACN32G11.4 PROTEIN"/>
    <property type="match status" value="1"/>
</dbReference>
<gene>
    <name evidence="3" type="ORF">FAD_1712</name>
    <name evidence="4" type="ORF">HLB00_00105</name>
</gene>
<organism evidence="3 5">
    <name type="scientific">Ferroplasma acidiphilum</name>
    <dbReference type="NCBI Taxonomy" id="74969"/>
    <lineage>
        <taxon>Archaea</taxon>
        <taxon>Methanobacteriati</taxon>
        <taxon>Thermoplasmatota</taxon>
        <taxon>Thermoplasmata</taxon>
        <taxon>Thermoplasmatales</taxon>
        <taxon>Ferroplasmaceae</taxon>
        <taxon>Ferroplasma</taxon>
    </lineage>
</organism>
<protein>
    <submittedName>
        <fullName evidence="3">Enoyl-CoA hydratase</fullName>
        <ecNumber evidence="4">4.2.1.17</ecNumber>
    </submittedName>
</protein>
<dbReference type="GO" id="GO:0004300">
    <property type="term" value="F:enoyl-CoA hydratase activity"/>
    <property type="evidence" value="ECO:0007669"/>
    <property type="project" value="UniProtKB-EC"/>
</dbReference>
<dbReference type="PANTHER" id="PTHR43459">
    <property type="entry name" value="ENOYL-COA HYDRATASE"/>
    <property type="match status" value="1"/>
</dbReference>
<sequence>MYNTLLIEDRGYVSVIEINRANKLNALGDDVRSDLLAAFKDFNSDPAKRIAILTGKGKAFSAGADLTSTSDKEVDIKDELSNSFHPILKEMVNSRKIFISAINGVAAGAGMSLALACDISFASRETNFIMGFHGIALAPDTGLVLILSRLAGAKARPYLLYGGSFSAKEAEEMGLVQVVDDPFMDAIELAEKLSNGPYRAYSVSKQLINQSLYYGLDEFLQDEARLQSDLGTSHDFREGVSAFREKRGPKFIGK</sequence>
<dbReference type="SUPFAM" id="SSF52096">
    <property type="entry name" value="ClpP/crotonase"/>
    <property type="match status" value="1"/>
</dbReference>
<proteinExistence type="inferred from homology"/>
<dbReference type="Proteomes" id="UP000192050">
    <property type="component" value="Chromosome"/>
</dbReference>
<dbReference type="NCBIfam" id="NF004725">
    <property type="entry name" value="PRK06072.1"/>
    <property type="match status" value="1"/>
</dbReference>
<keyword evidence="4" id="KW-0456">Lyase</keyword>
<dbReference type="PROSITE" id="PS00166">
    <property type="entry name" value="ENOYL_COA_HYDRATASE"/>
    <property type="match status" value="1"/>
</dbReference>
<evidence type="ECO:0000313" key="3">
    <source>
        <dbReference type="EMBL" id="ARD85552.1"/>
    </source>
</evidence>
<dbReference type="CDD" id="cd06558">
    <property type="entry name" value="crotonase-like"/>
    <property type="match status" value="1"/>
</dbReference>
<reference evidence="3 5" key="1">
    <citation type="submission" date="2011-10" db="EMBL/GenBank/DDBJ databases">
        <title>Metabolic and evolutionary patterns in the extreme acidophile Ferroplasma acidiphilum.</title>
        <authorList>
            <person name="Golyshina O.V."/>
            <person name="Kozyavkin S.A."/>
            <person name="Tatusov R.L."/>
            <person name="Slesarev A.I."/>
            <person name="Golyshin P.N."/>
        </authorList>
    </citation>
    <scope>NUCLEOTIDE SEQUENCE [LARGE SCALE GENOMIC DNA]</scope>
    <source>
        <strain evidence="3">Berkeley</strain>
        <strain evidence="5">Y</strain>
    </source>
</reference>